<feature type="region of interest" description="Disordered" evidence="1">
    <location>
        <begin position="128"/>
        <end position="150"/>
    </location>
</feature>
<comment type="caution">
    <text evidence="2">The sequence shown here is derived from an EMBL/GenBank/DDBJ whole genome shotgun (WGS) entry which is preliminary data.</text>
</comment>
<evidence type="ECO:0000313" key="3">
    <source>
        <dbReference type="Proteomes" id="UP000198287"/>
    </source>
</evidence>
<dbReference type="Proteomes" id="UP000198287">
    <property type="component" value="Unassembled WGS sequence"/>
</dbReference>
<evidence type="ECO:0000313" key="2">
    <source>
        <dbReference type="EMBL" id="OXA47766.1"/>
    </source>
</evidence>
<proteinExistence type="predicted"/>
<evidence type="ECO:0000256" key="1">
    <source>
        <dbReference type="SAM" id="MobiDB-lite"/>
    </source>
</evidence>
<dbReference type="AlphaFoldDB" id="A0A226DU76"/>
<protein>
    <submittedName>
        <fullName evidence="2">Uncharacterized protein</fullName>
    </submittedName>
</protein>
<reference evidence="2 3" key="1">
    <citation type="submission" date="2015-12" db="EMBL/GenBank/DDBJ databases">
        <title>The genome of Folsomia candida.</title>
        <authorList>
            <person name="Faddeeva A."/>
            <person name="Derks M.F."/>
            <person name="Anvar Y."/>
            <person name="Smit S."/>
            <person name="Van Straalen N."/>
            <person name="Roelofs D."/>
        </authorList>
    </citation>
    <scope>NUCLEOTIDE SEQUENCE [LARGE SCALE GENOMIC DNA]</scope>
    <source>
        <strain evidence="2 3">VU population</strain>
        <tissue evidence="2">Whole body</tissue>
    </source>
</reference>
<organism evidence="2 3">
    <name type="scientific">Folsomia candida</name>
    <name type="common">Springtail</name>
    <dbReference type="NCBI Taxonomy" id="158441"/>
    <lineage>
        <taxon>Eukaryota</taxon>
        <taxon>Metazoa</taxon>
        <taxon>Ecdysozoa</taxon>
        <taxon>Arthropoda</taxon>
        <taxon>Hexapoda</taxon>
        <taxon>Collembola</taxon>
        <taxon>Entomobryomorpha</taxon>
        <taxon>Isotomoidea</taxon>
        <taxon>Isotomidae</taxon>
        <taxon>Proisotominae</taxon>
        <taxon>Folsomia</taxon>
    </lineage>
</organism>
<name>A0A226DU76_FOLCA</name>
<dbReference type="EMBL" id="LNIX01000012">
    <property type="protein sequence ID" value="OXA47766.1"/>
    <property type="molecule type" value="Genomic_DNA"/>
</dbReference>
<gene>
    <name evidence="2" type="ORF">Fcan01_17230</name>
</gene>
<sequence>MGKRVIDPLNNTTTSHAKTPYNRYLIIHNPDPIIPPFQRTFAPPPLTQAKPHPNPLRHPTTNEFPAKSVYTGSFCCLPMPATKFIAHITVPSWLIDPTLKDHHSKPFPFLELWLIPKSLKPFFPSRAQGPHTDDQPHFKHPGVTPNFKNLTTNPIERPGATPNFKHLTTNPVEHPGVTPTFKNLTTNPPKQPGVTPTVSYQRYNPTNRSNIMSHSYAIVFTASSPHVPIRRHGDIRRNTPIHTLKRHAAALTALKNN</sequence>
<keyword evidence="3" id="KW-1185">Reference proteome</keyword>
<accession>A0A226DU76</accession>